<reference evidence="1 2" key="1">
    <citation type="submission" date="2023-08" db="EMBL/GenBank/DDBJ databases">
        <authorList>
            <person name="Girao M."/>
            <person name="Carvalho M.F."/>
        </authorList>
    </citation>
    <scope>NUCLEOTIDE SEQUENCE [LARGE SCALE GENOMIC DNA]</scope>
    <source>
        <strain evidence="1 2">CC-R104</strain>
    </source>
</reference>
<gene>
    <name evidence="1" type="ORF">Q8814_22190</name>
</gene>
<comment type="caution">
    <text evidence="1">The sequence shown here is derived from an EMBL/GenBank/DDBJ whole genome shotgun (WGS) entry which is preliminary data.</text>
</comment>
<keyword evidence="2" id="KW-1185">Reference proteome</keyword>
<dbReference type="Proteomes" id="UP001331936">
    <property type="component" value="Unassembled WGS sequence"/>
</dbReference>
<accession>A0ABU7JXQ1</accession>
<evidence type="ECO:0000313" key="2">
    <source>
        <dbReference type="Proteomes" id="UP001331936"/>
    </source>
</evidence>
<organism evidence="1 2">
    <name type="scientific">Rhodococcus chondri</name>
    <dbReference type="NCBI Taxonomy" id="3065941"/>
    <lineage>
        <taxon>Bacteria</taxon>
        <taxon>Bacillati</taxon>
        <taxon>Actinomycetota</taxon>
        <taxon>Actinomycetes</taxon>
        <taxon>Mycobacteriales</taxon>
        <taxon>Nocardiaceae</taxon>
        <taxon>Rhodococcus</taxon>
    </lineage>
</organism>
<protein>
    <submittedName>
        <fullName evidence="1">Uncharacterized protein</fullName>
    </submittedName>
</protein>
<evidence type="ECO:0000313" key="1">
    <source>
        <dbReference type="EMBL" id="MEE2034787.1"/>
    </source>
</evidence>
<proteinExistence type="predicted"/>
<sequence>MSERLAVFDEIGGDAAWTAVPAFSLVTAGLARLEAHGIEGEVLSPALLEHWARVAEHCPTLVATDLLFAEAVLTFHQYGDLVTDSANEVS</sequence>
<name>A0ABU7JXQ1_9NOCA</name>
<dbReference type="EMBL" id="JAUZMZ010000186">
    <property type="protein sequence ID" value="MEE2034787.1"/>
    <property type="molecule type" value="Genomic_DNA"/>
</dbReference>